<dbReference type="CDD" id="cd23659">
    <property type="entry name" value="USP_At3g01520-like"/>
    <property type="match status" value="1"/>
</dbReference>
<dbReference type="Proteomes" id="UP000193920">
    <property type="component" value="Unassembled WGS sequence"/>
</dbReference>
<dbReference type="Pfam" id="PF00582">
    <property type="entry name" value="Usp"/>
    <property type="match status" value="1"/>
</dbReference>
<evidence type="ECO:0000256" key="1">
    <source>
        <dbReference type="SAM" id="Coils"/>
    </source>
</evidence>
<protein>
    <submittedName>
        <fullName evidence="3">Adenine nucleotide alpha hydrolases-like protein</fullName>
    </submittedName>
</protein>
<dbReference type="STRING" id="1754190.A0A1Y2CQW0"/>
<name>A0A1Y2CQW0_9FUNG</name>
<dbReference type="GO" id="GO:0016787">
    <property type="term" value="F:hydrolase activity"/>
    <property type="evidence" value="ECO:0007669"/>
    <property type="project" value="UniProtKB-KW"/>
</dbReference>
<dbReference type="InterPro" id="IPR006015">
    <property type="entry name" value="Universal_stress_UspA"/>
</dbReference>
<dbReference type="SUPFAM" id="SSF52402">
    <property type="entry name" value="Adenine nucleotide alpha hydrolases-like"/>
    <property type="match status" value="1"/>
</dbReference>
<keyword evidence="4" id="KW-1185">Reference proteome</keyword>
<reference evidence="3 4" key="1">
    <citation type="submission" date="2016-08" db="EMBL/GenBank/DDBJ databases">
        <title>A Parts List for Fungal Cellulosomes Revealed by Comparative Genomics.</title>
        <authorList>
            <consortium name="DOE Joint Genome Institute"/>
            <person name="Haitjema C.H."/>
            <person name="Gilmore S.P."/>
            <person name="Henske J.K."/>
            <person name="Solomon K.V."/>
            <person name="De Groot R."/>
            <person name="Kuo A."/>
            <person name="Mondo S.J."/>
            <person name="Salamov A.A."/>
            <person name="Labutti K."/>
            <person name="Zhao Z."/>
            <person name="Chiniquy J."/>
            <person name="Barry K."/>
            <person name="Brewer H.M."/>
            <person name="Purvine S.O."/>
            <person name="Wright A.T."/>
            <person name="Boxma B."/>
            <person name="Van Alen T."/>
            <person name="Hackstein J.H."/>
            <person name="Baker S.E."/>
            <person name="Grigoriev I.V."/>
            <person name="O'Malley M.A."/>
        </authorList>
    </citation>
    <scope>NUCLEOTIDE SEQUENCE [LARGE SCALE GENOMIC DNA]</scope>
    <source>
        <strain evidence="3 4">G1</strain>
    </source>
</reference>
<keyword evidence="3" id="KW-0378">Hydrolase</keyword>
<dbReference type="PRINTS" id="PR01438">
    <property type="entry name" value="UNVRSLSTRESS"/>
</dbReference>
<gene>
    <name evidence="3" type="ORF">LY90DRAFT_670898</name>
</gene>
<proteinExistence type="predicted"/>
<organism evidence="3 4">
    <name type="scientific">Neocallimastix californiae</name>
    <dbReference type="NCBI Taxonomy" id="1754190"/>
    <lineage>
        <taxon>Eukaryota</taxon>
        <taxon>Fungi</taxon>
        <taxon>Fungi incertae sedis</taxon>
        <taxon>Chytridiomycota</taxon>
        <taxon>Chytridiomycota incertae sedis</taxon>
        <taxon>Neocallimastigomycetes</taxon>
        <taxon>Neocallimastigales</taxon>
        <taxon>Neocallimastigaceae</taxon>
        <taxon>Neocallimastix</taxon>
    </lineage>
</organism>
<feature type="coiled-coil region" evidence="1">
    <location>
        <begin position="86"/>
        <end position="113"/>
    </location>
</feature>
<evidence type="ECO:0000313" key="3">
    <source>
        <dbReference type="EMBL" id="ORY49224.1"/>
    </source>
</evidence>
<dbReference type="PANTHER" id="PTHR46100">
    <property type="entry name" value="IMP2'P"/>
    <property type="match status" value="1"/>
</dbReference>
<dbReference type="InterPro" id="IPR014729">
    <property type="entry name" value="Rossmann-like_a/b/a_fold"/>
</dbReference>
<keyword evidence="1" id="KW-0175">Coiled coil</keyword>
<dbReference type="PANTHER" id="PTHR46100:SF4">
    <property type="entry name" value="USPA DOMAIN-CONTAINING PROTEIN"/>
    <property type="match status" value="1"/>
</dbReference>
<dbReference type="EMBL" id="MCOG01000100">
    <property type="protein sequence ID" value="ORY49224.1"/>
    <property type="molecule type" value="Genomic_DNA"/>
</dbReference>
<evidence type="ECO:0000259" key="2">
    <source>
        <dbReference type="Pfam" id="PF00582"/>
    </source>
</evidence>
<comment type="caution">
    <text evidence="3">The sequence shown here is derived from an EMBL/GenBank/DDBJ whole genome shotgun (WGS) entry which is preliminary data.</text>
</comment>
<feature type="domain" description="UspA" evidence="2">
    <location>
        <begin position="91"/>
        <end position="181"/>
    </location>
</feature>
<accession>A0A1Y2CQW0</accession>
<sequence>MEHNNKEIELVPNKRKILFGTDFSQCTAKALEYAFEHILRNEDKLIMMAVGKRSWSNTSDYFSLSGISPISVNNVFQGTKWQNQESTLKQEEINTKEKALENMEELVRIALKKCSCPKTIDCVFEYAWGDPGQILCEMAAKKKVDMMILGANGKTYMQGLILGSVSNYCLSHSNVPVIVIRQPQ</sequence>
<evidence type="ECO:0000313" key="4">
    <source>
        <dbReference type="Proteomes" id="UP000193920"/>
    </source>
</evidence>
<dbReference type="AlphaFoldDB" id="A0A1Y2CQW0"/>
<dbReference type="OrthoDB" id="843225at2759"/>
<dbReference type="InterPro" id="IPR006016">
    <property type="entry name" value="UspA"/>
</dbReference>
<dbReference type="Gene3D" id="3.40.50.620">
    <property type="entry name" value="HUPs"/>
    <property type="match status" value="1"/>
</dbReference>